<dbReference type="InterPro" id="IPR036291">
    <property type="entry name" value="NAD(P)-bd_dom_sf"/>
</dbReference>
<dbReference type="Gene3D" id="3.40.50.720">
    <property type="entry name" value="NAD(P)-binding Rossmann-like Domain"/>
    <property type="match status" value="1"/>
</dbReference>
<dbReference type="AlphaFoldDB" id="A0A143PU67"/>
<accession>A0A143PU67</accession>
<dbReference type="GO" id="GO:0004029">
    <property type="term" value="F:aldehyde dehydrogenase (NAD+) activity"/>
    <property type="evidence" value="ECO:0007669"/>
    <property type="project" value="TreeGrafter"/>
</dbReference>
<dbReference type="SUPFAM" id="SSF51735">
    <property type="entry name" value="NAD(P)-binding Rossmann-fold domains"/>
    <property type="match status" value="1"/>
</dbReference>
<reference evidence="3" key="2">
    <citation type="submission" date="2016-04" db="EMBL/GenBank/DDBJ databases">
        <title>First Complete Genome Sequence of a Subdivision 6 Acidobacterium.</title>
        <authorList>
            <person name="Huang S."/>
            <person name="Vieira S."/>
            <person name="Bunk B."/>
            <person name="Riedel T."/>
            <person name="Sproeer C."/>
            <person name="Overmann J."/>
        </authorList>
    </citation>
    <scope>NUCLEOTIDE SEQUENCE [LARGE SCALE GENOMIC DNA]</scope>
    <source>
        <strain evidence="3">DSM 100886 HEG_-6_39</strain>
    </source>
</reference>
<dbReference type="Pfam" id="PF01370">
    <property type="entry name" value="Epimerase"/>
    <property type="match status" value="1"/>
</dbReference>
<organism evidence="2 3">
    <name type="scientific">Luteitalea pratensis</name>
    <dbReference type="NCBI Taxonomy" id="1855912"/>
    <lineage>
        <taxon>Bacteria</taxon>
        <taxon>Pseudomonadati</taxon>
        <taxon>Acidobacteriota</taxon>
        <taxon>Vicinamibacteria</taxon>
        <taxon>Vicinamibacterales</taxon>
        <taxon>Vicinamibacteraceae</taxon>
        <taxon>Luteitalea</taxon>
    </lineage>
</organism>
<feature type="domain" description="NAD-dependent epimerase/dehydratase" evidence="1">
    <location>
        <begin position="17"/>
        <end position="240"/>
    </location>
</feature>
<dbReference type="InterPro" id="IPR001509">
    <property type="entry name" value="Epimerase_deHydtase"/>
</dbReference>
<dbReference type="PANTHER" id="PTHR48079:SF6">
    <property type="entry name" value="NAD(P)-BINDING DOMAIN-CONTAINING PROTEIN-RELATED"/>
    <property type="match status" value="1"/>
</dbReference>
<reference evidence="2 3" key="1">
    <citation type="journal article" date="2016" name="Genome Announc.">
        <title>First Complete Genome Sequence of a Subdivision 6 Acidobacterium Strain.</title>
        <authorList>
            <person name="Huang S."/>
            <person name="Vieira S."/>
            <person name="Bunk B."/>
            <person name="Riedel T."/>
            <person name="Sproer C."/>
            <person name="Overmann J."/>
        </authorList>
    </citation>
    <scope>NUCLEOTIDE SEQUENCE [LARGE SCALE GENOMIC DNA]</scope>
    <source>
        <strain evidence="3">DSM 100886 HEG_-6_39</strain>
    </source>
</reference>
<evidence type="ECO:0000313" key="2">
    <source>
        <dbReference type="EMBL" id="AMY11718.1"/>
    </source>
</evidence>
<dbReference type="GO" id="GO:0005737">
    <property type="term" value="C:cytoplasm"/>
    <property type="evidence" value="ECO:0007669"/>
    <property type="project" value="TreeGrafter"/>
</dbReference>
<proteinExistence type="predicted"/>
<evidence type="ECO:0000259" key="1">
    <source>
        <dbReference type="Pfam" id="PF01370"/>
    </source>
</evidence>
<keyword evidence="3" id="KW-1185">Reference proteome</keyword>
<gene>
    <name evidence="2" type="ORF">LuPra_04976</name>
</gene>
<dbReference type="Proteomes" id="UP000076079">
    <property type="component" value="Chromosome"/>
</dbReference>
<protein>
    <submittedName>
        <fullName evidence="2">Cholesterol dehydrogenase</fullName>
    </submittedName>
</protein>
<dbReference type="EMBL" id="CP015136">
    <property type="protein sequence ID" value="AMY11718.1"/>
    <property type="molecule type" value="Genomic_DNA"/>
</dbReference>
<evidence type="ECO:0000313" key="3">
    <source>
        <dbReference type="Proteomes" id="UP000076079"/>
    </source>
</evidence>
<dbReference type="InterPro" id="IPR051783">
    <property type="entry name" value="NAD(P)-dependent_oxidoreduct"/>
</dbReference>
<dbReference type="PANTHER" id="PTHR48079">
    <property type="entry name" value="PROTEIN YEEZ"/>
    <property type="match status" value="1"/>
</dbReference>
<dbReference type="STRING" id="1855912.LuPra_04976"/>
<sequence>MQQGLAEGGAPLSGRRVLVTGATGALGPEVVAALVAAGAILRTLQRTPTSAHGIEPRVGDLTMLDTLHPALDGIDIVIHLAGLLHIANPPPSLADAYRRVNDEGTANLVRACEAAGVRRLVYTSTIAVYGRTEPGTPARTETSPCAPDTPYAVTKLAGERHALGATVSGGSSGVVLRLAAVYGAHVKGNYRRLVQSIASGWYVPVGAGRNRRTLVHESDVARALVLAATHPAAPGNVFNVTDGQVHQVRDIVVAIARAVDRRPPRLRVPVAIATVGATAIEALAGVARRTPPVTRAMLDKLLEDIAVDGRHLCGALGFAPQYGLTQGWQQVVARMRQDGTLGRRSDAG</sequence>
<dbReference type="KEGG" id="abac:LuPra_04976"/>
<name>A0A143PU67_LUTPR</name>